<evidence type="ECO:0000313" key="2">
    <source>
        <dbReference type="WBParaSite" id="MCU_013789-RA"/>
    </source>
</evidence>
<name>A0A5K3G0G9_MESCO</name>
<dbReference type="InterPro" id="IPR000608">
    <property type="entry name" value="UBC"/>
</dbReference>
<dbReference type="SUPFAM" id="SSF54495">
    <property type="entry name" value="UBC-like"/>
    <property type="match status" value="1"/>
</dbReference>
<proteinExistence type="predicted"/>
<dbReference type="Gene3D" id="3.10.110.10">
    <property type="entry name" value="Ubiquitin Conjugating Enzyme"/>
    <property type="match status" value="1"/>
</dbReference>
<organism evidence="2">
    <name type="scientific">Mesocestoides corti</name>
    <name type="common">Flatworm</name>
    <dbReference type="NCBI Taxonomy" id="53468"/>
    <lineage>
        <taxon>Eukaryota</taxon>
        <taxon>Metazoa</taxon>
        <taxon>Spiralia</taxon>
        <taxon>Lophotrochozoa</taxon>
        <taxon>Platyhelminthes</taxon>
        <taxon>Cestoda</taxon>
        <taxon>Eucestoda</taxon>
        <taxon>Cyclophyllidea</taxon>
        <taxon>Mesocestoididae</taxon>
        <taxon>Mesocestoides</taxon>
    </lineage>
</organism>
<dbReference type="InterPro" id="IPR016135">
    <property type="entry name" value="UBQ-conjugating_enzyme/RWD"/>
</dbReference>
<accession>A0A5K3G0G9</accession>
<dbReference type="WBParaSite" id="MCU_013789-RA">
    <property type="protein sequence ID" value="MCU_013789-RA"/>
    <property type="gene ID" value="MCU_013789"/>
</dbReference>
<feature type="domain" description="UBC core" evidence="1">
    <location>
        <begin position="4"/>
        <end position="36"/>
    </location>
</feature>
<dbReference type="Pfam" id="PF00179">
    <property type="entry name" value="UQ_con"/>
    <property type="match status" value="1"/>
</dbReference>
<reference evidence="2" key="1">
    <citation type="submission" date="2019-11" db="UniProtKB">
        <authorList>
            <consortium name="WormBaseParasite"/>
        </authorList>
    </citation>
    <scope>IDENTIFICATION</scope>
</reference>
<evidence type="ECO:0000259" key="1">
    <source>
        <dbReference type="Pfam" id="PF00179"/>
    </source>
</evidence>
<dbReference type="AlphaFoldDB" id="A0A5K3G0G9"/>
<sequence length="68" mass="7878">MTCPRDAPDVQFTSPIFHPNKDNATGSACLNLINEWPRYGLTYSMKMNAEPLEYSFLTTTMQRMFKRV</sequence>
<protein>
    <submittedName>
        <fullName evidence="2">UBIQUITIN_CONJUGAT_2 domain-containing protein</fullName>
    </submittedName>
</protein>